<feature type="compositionally biased region" description="Low complexity" evidence="1">
    <location>
        <begin position="28"/>
        <end position="41"/>
    </location>
</feature>
<name>A0A7G8Q661_9GAMM</name>
<evidence type="ECO:0000313" key="3">
    <source>
        <dbReference type="Proteomes" id="UP000515873"/>
    </source>
</evidence>
<keyword evidence="3" id="KW-1185">Reference proteome</keyword>
<gene>
    <name evidence="2" type="ORF">H8F01_03675</name>
</gene>
<dbReference type="RefSeq" id="WP_187057726.1">
    <property type="nucleotide sequence ID" value="NZ_CP060412.1"/>
</dbReference>
<proteinExistence type="predicted"/>
<dbReference type="Proteomes" id="UP000515873">
    <property type="component" value="Chromosome"/>
</dbReference>
<reference evidence="2 3" key="1">
    <citation type="submission" date="2020-08" db="EMBL/GenBank/DDBJ databases">
        <title>Dyella sp. G9 isolated from forest soil.</title>
        <authorList>
            <person name="Fu J."/>
            <person name="Qiu L."/>
        </authorList>
    </citation>
    <scope>NUCLEOTIDE SEQUENCE [LARGE SCALE GENOMIC DNA]</scope>
    <source>
        <strain evidence="2 3">G9</strain>
    </source>
</reference>
<dbReference type="AlphaFoldDB" id="A0A7G8Q661"/>
<protein>
    <submittedName>
        <fullName evidence="2">Uncharacterized protein</fullName>
    </submittedName>
</protein>
<evidence type="ECO:0000313" key="2">
    <source>
        <dbReference type="EMBL" id="QNK02269.1"/>
    </source>
</evidence>
<sequence>MVAILSTTGSMRRMGFDSNRKRTRDVGLSLTSNAAPASASNRRVLPGSETAVQLTVSENAEWMNTESVSPPASSKDRELRKRRAQYDWQKNQQVILDVVAFGDCPKPKRMSAQCRSRSAVDASSNAFAYLRDALRIRIMIPACTTLSRIMSPFPDTHIKVAWSLRARAIARVGHANGYNDSHRRRR</sequence>
<dbReference type="EMBL" id="CP060412">
    <property type="protein sequence ID" value="QNK02269.1"/>
    <property type="molecule type" value="Genomic_DNA"/>
</dbReference>
<feature type="region of interest" description="Disordered" evidence="1">
    <location>
        <begin position="1"/>
        <end position="45"/>
    </location>
</feature>
<dbReference type="KEGG" id="dtl:H8F01_03675"/>
<feature type="compositionally biased region" description="Polar residues" evidence="1">
    <location>
        <begin position="1"/>
        <end position="10"/>
    </location>
</feature>
<evidence type="ECO:0000256" key="1">
    <source>
        <dbReference type="SAM" id="MobiDB-lite"/>
    </source>
</evidence>
<accession>A0A7G8Q661</accession>
<organism evidence="2 3">
    <name type="scientific">Dyella telluris</name>
    <dbReference type="NCBI Taxonomy" id="2763498"/>
    <lineage>
        <taxon>Bacteria</taxon>
        <taxon>Pseudomonadati</taxon>
        <taxon>Pseudomonadota</taxon>
        <taxon>Gammaproteobacteria</taxon>
        <taxon>Lysobacterales</taxon>
        <taxon>Rhodanobacteraceae</taxon>
        <taxon>Dyella</taxon>
    </lineage>
</organism>